<dbReference type="EMBL" id="QKRW01000009">
    <property type="protein sequence ID" value="RAL65774.1"/>
    <property type="molecule type" value="Genomic_DNA"/>
</dbReference>
<accession>A0A395J0Z4</accession>
<name>A0A395J0Z4_9HELO</name>
<protein>
    <submittedName>
        <fullName evidence="1">Uncharacterized protein</fullName>
    </submittedName>
</protein>
<keyword evidence="2" id="KW-1185">Reference proteome</keyword>
<proteinExistence type="predicted"/>
<dbReference type="OrthoDB" id="1262810at2759"/>
<comment type="caution">
    <text evidence="1">The sequence shown here is derived from an EMBL/GenBank/DDBJ whole genome shotgun (WGS) entry which is preliminary data.</text>
</comment>
<evidence type="ECO:0000313" key="2">
    <source>
        <dbReference type="Proteomes" id="UP000249056"/>
    </source>
</evidence>
<organism evidence="1 2">
    <name type="scientific">Monilinia fructigena</name>
    <dbReference type="NCBI Taxonomy" id="38457"/>
    <lineage>
        <taxon>Eukaryota</taxon>
        <taxon>Fungi</taxon>
        <taxon>Dikarya</taxon>
        <taxon>Ascomycota</taxon>
        <taxon>Pezizomycotina</taxon>
        <taxon>Leotiomycetes</taxon>
        <taxon>Helotiales</taxon>
        <taxon>Sclerotiniaceae</taxon>
        <taxon>Monilinia</taxon>
    </lineage>
</organism>
<reference evidence="1 2" key="1">
    <citation type="submission" date="2018-06" db="EMBL/GenBank/DDBJ databases">
        <title>Genome Sequence of the Brown Rot Fungal Pathogen Monilinia fructigena.</title>
        <authorList>
            <person name="Landi L."/>
            <person name="De Miccolis Angelini R.M."/>
            <person name="Pollastro S."/>
            <person name="Abate D."/>
            <person name="Faretra F."/>
            <person name="Romanazzi G."/>
        </authorList>
    </citation>
    <scope>NUCLEOTIDE SEQUENCE [LARGE SCALE GENOMIC DNA]</scope>
    <source>
        <strain evidence="1 2">Mfrg269</strain>
    </source>
</reference>
<evidence type="ECO:0000313" key="1">
    <source>
        <dbReference type="EMBL" id="RAL65774.1"/>
    </source>
</evidence>
<sequence>MDKWLKAFWSHWKKGGSPGSSPEQPAIAPNFYFQPLFKATHNNAGNYHTYKEMEGLPSVVDPESVAHKELCRSIPGLYTFEADFMPSDIWLSELSLDYRKSFNRILESLDNLVHDKKELTNYVRLNLTNPASIKVL</sequence>
<dbReference type="Proteomes" id="UP000249056">
    <property type="component" value="Unassembled WGS sequence"/>
</dbReference>
<dbReference type="AlphaFoldDB" id="A0A395J0Z4"/>
<gene>
    <name evidence="1" type="ORF">DID88_005439</name>
</gene>